<evidence type="ECO:0000256" key="1">
    <source>
        <dbReference type="SAM" id="MobiDB-lite"/>
    </source>
</evidence>
<gene>
    <name evidence="2" type="ORF">E1292_32405</name>
</gene>
<reference evidence="2 3" key="1">
    <citation type="submission" date="2019-03" db="EMBL/GenBank/DDBJ databases">
        <title>Draft genome sequences of novel Actinobacteria.</title>
        <authorList>
            <person name="Sahin N."/>
            <person name="Ay H."/>
            <person name="Saygin H."/>
        </authorList>
    </citation>
    <scope>NUCLEOTIDE SEQUENCE [LARGE SCALE GENOMIC DNA]</scope>
    <source>
        <strain evidence="2 3">KC310</strain>
    </source>
</reference>
<feature type="region of interest" description="Disordered" evidence="1">
    <location>
        <begin position="61"/>
        <end position="113"/>
    </location>
</feature>
<keyword evidence="3" id="KW-1185">Reference proteome</keyword>
<dbReference type="AlphaFoldDB" id="A0A4R4V3I4"/>
<dbReference type="Proteomes" id="UP000295258">
    <property type="component" value="Unassembled WGS sequence"/>
</dbReference>
<evidence type="ECO:0008006" key="4">
    <source>
        <dbReference type="Google" id="ProtNLM"/>
    </source>
</evidence>
<dbReference type="EMBL" id="SMKO01000117">
    <property type="protein sequence ID" value="TDC99291.1"/>
    <property type="molecule type" value="Genomic_DNA"/>
</dbReference>
<organism evidence="2 3">
    <name type="scientific">Nonomuraea deserti</name>
    <dbReference type="NCBI Taxonomy" id="1848322"/>
    <lineage>
        <taxon>Bacteria</taxon>
        <taxon>Bacillati</taxon>
        <taxon>Actinomycetota</taxon>
        <taxon>Actinomycetes</taxon>
        <taxon>Streptosporangiales</taxon>
        <taxon>Streptosporangiaceae</taxon>
        <taxon>Nonomuraea</taxon>
    </lineage>
</organism>
<comment type="caution">
    <text evidence="2">The sequence shown here is derived from an EMBL/GenBank/DDBJ whole genome shotgun (WGS) entry which is preliminary data.</text>
</comment>
<evidence type="ECO:0000313" key="3">
    <source>
        <dbReference type="Proteomes" id="UP000295258"/>
    </source>
</evidence>
<feature type="compositionally biased region" description="Low complexity" evidence="1">
    <location>
        <begin position="66"/>
        <end position="104"/>
    </location>
</feature>
<evidence type="ECO:0000313" key="2">
    <source>
        <dbReference type="EMBL" id="TDC99291.1"/>
    </source>
</evidence>
<name>A0A4R4V3I4_9ACTN</name>
<accession>A0A4R4V3I4</accession>
<proteinExistence type="predicted"/>
<protein>
    <recommendedName>
        <fullName evidence="4">XRE family transcriptional regulator</fullName>
    </recommendedName>
</protein>
<sequence length="113" mass="12056">MAEVGARHLSYVETGRARPSRSMVPHLSQALDIPLRERNTLLPAPGYAPVGAGDRAVLSPRRVHGRGAPPARRARVGPGYRLTRPRTSASRSTSARQSSPATPTIACRAPASR</sequence>